<gene>
    <name evidence="4" type="ORF">CDV56_108534</name>
</gene>
<protein>
    <recommendedName>
        <fullName evidence="3">Alcohol dehydrogenase-like N-terminal domain-containing protein</fullName>
    </recommendedName>
</protein>
<dbReference type="GeneID" id="38130508"/>
<dbReference type="PANTHER" id="PTHR45348">
    <property type="entry name" value="HYPOTHETICAL OXIDOREDUCTASE (EUROFUNG)"/>
    <property type="match status" value="1"/>
</dbReference>
<reference evidence="4" key="1">
    <citation type="submission" date="2018-08" db="EMBL/GenBank/DDBJ databases">
        <title>Draft genome sequence of azole-resistant Aspergillus thermomutatus (Neosartorya pseudofischeri) strain HMR AF 39, isolated from a human nasal aspirate.</title>
        <authorList>
            <person name="Parent-Michaud M."/>
            <person name="Dufresne P.J."/>
            <person name="Fournier E."/>
            <person name="Martineau C."/>
            <person name="Moreira S."/>
            <person name="Perkins V."/>
            <person name="De Repentigny L."/>
            <person name="Dufresne S.F."/>
        </authorList>
    </citation>
    <scope>NUCLEOTIDE SEQUENCE [LARGE SCALE GENOMIC DNA]</scope>
    <source>
        <strain evidence="4">HMR AF 39</strain>
    </source>
</reference>
<comment type="similarity">
    <text evidence="1">Belongs to the zinc-containing alcohol dehydrogenase family.</text>
</comment>
<dbReference type="InterPro" id="IPR011032">
    <property type="entry name" value="GroES-like_sf"/>
</dbReference>
<dbReference type="RefSeq" id="XP_026616775.1">
    <property type="nucleotide sequence ID" value="XM_026762153.1"/>
</dbReference>
<dbReference type="InterPro" id="IPR047122">
    <property type="entry name" value="Trans-enoyl_RdTase-like"/>
</dbReference>
<dbReference type="GO" id="GO:0016651">
    <property type="term" value="F:oxidoreductase activity, acting on NAD(P)H"/>
    <property type="evidence" value="ECO:0007669"/>
    <property type="project" value="InterPro"/>
</dbReference>
<feature type="domain" description="Alcohol dehydrogenase-like N-terminal" evidence="3">
    <location>
        <begin position="28"/>
        <end position="101"/>
    </location>
</feature>
<comment type="caution">
    <text evidence="4">The sequence shown here is derived from an EMBL/GenBank/DDBJ whole genome shotgun (WGS) entry which is preliminary data.</text>
</comment>
<evidence type="ECO:0000313" key="5">
    <source>
        <dbReference type="Proteomes" id="UP000215305"/>
    </source>
</evidence>
<name>A0A397HMQ6_ASPTH</name>
<dbReference type="STRING" id="41047.A0A397HMQ6"/>
<dbReference type="OrthoDB" id="48317at2759"/>
<sequence>MHQNRAAWIVAVKAKPFRVDTAPMYKPGRGEVLIPNHAVAVNPVDWKIQESGRYLNSYPFILGRDAAGIIEDVGEGVVRLHKGQRVIAHLHSPNSGNYAHAAYQFYSLAIEGLTASIPADISFEQAVVLPLAISTATAGLYLPEYLGLPLPSLNPGSSGKTLLIWGGASSVGATAIQLAIASGLQVIDTASSSNSGFVTSLGAEVFDRQSILPHSIA</sequence>
<dbReference type="Gene3D" id="3.40.50.720">
    <property type="entry name" value="NAD(P)-binding Rossmann-like Domain"/>
    <property type="match status" value="1"/>
</dbReference>
<dbReference type="EMBL" id="NKHU02000037">
    <property type="protein sequence ID" value="RHZ62473.1"/>
    <property type="molecule type" value="Genomic_DNA"/>
</dbReference>
<evidence type="ECO:0000256" key="1">
    <source>
        <dbReference type="ARBA" id="ARBA00008072"/>
    </source>
</evidence>
<dbReference type="SUPFAM" id="SSF51735">
    <property type="entry name" value="NAD(P)-binding Rossmann-fold domains"/>
    <property type="match status" value="1"/>
</dbReference>
<organism evidence="4 5">
    <name type="scientific">Aspergillus thermomutatus</name>
    <name type="common">Neosartorya pseudofischeri</name>
    <dbReference type="NCBI Taxonomy" id="41047"/>
    <lineage>
        <taxon>Eukaryota</taxon>
        <taxon>Fungi</taxon>
        <taxon>Dikarya</taxon>
        <taxon>Ascomycota</taxon>
        <taxon>Pezizomycotina</taxon>
        <taxon>Eurotiomycetes</taxon>
        <taxon>Eurotiomycetidae</taxon>
        <taxon>Eurotiales</taxon>
        <taxon>Aspergillaceae</taxon>
        <taxon>Aspergillus</taxon>
        <taxon>Aspergillus subgen. Fumigati</taxon>
    </lineage>
</organism>
<dbReference type="Proteomes" id="UP000215305">
    <property type="component" value="Unassembled WGS sequence"/>
</dbReference>
<keyword evidence="5" id="KW-1185">Reference proteome</keyword>
<dbReference type="PANTHER" id="PTHR45348:SF2">
    <property type="entry name" value="ZINC-TYPE ALCOHOL DEHYDROGENASE-LIKE PROTEIN C2E1P3.01"/>
    <property type="match status" value="1"/>
</dbReference>
<evidence type="ECO:0000259" key="3">
    <source>
        <dbReference type="Pfam" id="PF08240"/>
    </source>
</evidence>
<dbReference type="Pfam" id="PF08240">
    <property type="entry name" value="ADH_N"/>
    <property type="match status" value="1"/>
</dbReference>
<evidence type="ECO:0000256" key="2">
    <source>
        <dbReference type="ARBA" id="ARBA00023002"/>
    </source>
</evidence>
<proteinExistence type="inferred from homology"/>
<dbReference type="VEuPathDB" id="FungiDB:CDV56_108534"/>
<keyword evidence="2" id="KW-0560">Oxidoreductase</keyword>
<dbReference type="AlphaFoldDB" id="A0A397HMQ6"/>
<dbReference type="InterPro" id="IPR013154">
    <property type="entry name" value="ADH-like_N"/>
</dbReference>
<dbReference type="SUPFAM" id="SSF50129">
    <property type="entry name" value="GroES-like"/>
    <property type="match status" value="1"/>
</dbReference>
<dbReference type="Gene3D" id="3.90.180.10">
    <property type="entry name" value="Medium-chain alcohol dehydrogenases, catalytic domain"/>
    <property type="match status" value="1"/>
</dbReference>
<dbReference type="CDD" id="cd08249">
    <property type="entry name" value="enoyl_reductase_like"/>
    <property type="match status" value="1"/>
</dbReference>
<dbReference type="InterPro" id="IPR036291">
    <property type="entry name" value="NAD(P)-bd_dom_sf"/>
</dbReference>
<evidence type="ECO:0000313" key="4">
    <source>
        <dbReference type="EMBL" id="RHZ62473.1"/>
    </source>
</evidence>
<accession>A0A397HMQ6</accession>